<dbReference type="InterPro" id="IPR036291">
    <property type="entry name" value="NAD(P)-bd_dom_sf"/>
</dbReference>
<keyword evidence="2" id="KW-1185">Reference proteome</keyword>
<organism evidence="1 2">
    <name type="scientific">Viridothelium virens</name>
    <name type="common">Speckled blister lichen</name>
    <name type="synonym">Trypethelium virens</name>
    <dbReference type="NCBI Taxonomy" id="1048519"/>
    <lineage>
        <taxon>Eukaryota</taxon>
        <taxon>Fungi</taxon>
        <taxon>Dikarya</taxon>
        <taxon>Ascomycota</taxon>
        <taxon>Pezizomycotina</taxon>
        <taxon>Dothideomycetes</taxon>
        <taxon>Dothideomycetes incertae sedis</taxon>
        <taxon>Trypetheliales</taxon>
        <taxon>Trypetheliaceae</taxon>
        <taxon>Viridothelium</taxon>
    </lineage>
</organism>
<evidence type="ECO:0008006" key="3">
    <source>
        <dbReference type="Google" id="ProtNLM"/>
    </source>
</evidence>
<gene>
    <name evidence="1" type="ORF">EV356DRAFT_548988</name>
</gene>
<dbReference type="Proteomes" id="UP000800092">
    <property type="component" value="Unassembled WGS sequence"/>
</dbReference>
<proteinExistence type="predicted"/>
<dbReference type="SUPFAM" id="SSF51735">
    <property type="entry name" value="NAD(P)-binding Rossmann-fold domains"/>
    <property type="match status" value="1"/>
</dbReference>
<dbReference type="AlphaFoldDB" id="A0A6A6H5S6"/>
<accession>A0A6A6H5S6</accession>
<name>A0A6A6H5S6_VIRVR</name>
<dbReference type="Gene3D" id="3.40.50.720">
    <property type="entry name" value="NAD(P)-binding Rossmann-like Domain"/>
    <property type="match status" value="2"/>
</dbReference>
<evidence type="ECO:0000313" key="2">
    <source>
        <dbReference type="Proteomes" id="UP000800092"/>
    </source>
</evidence>
<protein>
    <recommendedName>
        <fullName evidence="3">NAD(P)-binding protein</fullName>
    </recommendedName>
</protein>
<sequence length="176" mass="18634">MSAIDRKFYLVTEARKGIGRALVATFLARSGVTVVAAVRNGSNDLLQEASDLPKGEYSELITVHIDSTSASDALKAATLPLLDQAQNPRFVAIGSAIGSIGGIEKRPFPMFAYGISKALAHFITDMGNTGAKKFGIAQAPVMIEASASFIVKTIDEATRNATSGHFPSIEGDDCEW</sequence>
<reference evidence="1" key="1">
    <citation type="journal article" date="2020" name="Stud. Mycol.">
        <title>101 Dothideomycetes genomes: a test case for predicting lifestyles and emergence of pathogens.</title>
        <authorList>
            <person name="Haridas S."/>
            <person name="Albert R."/>
            <person name="Binder M."/>
            <person name="Bloem J."/>
            <person name="Labutti K."/>
            <person name="Salamov A."/>
            <person name="Andreopoulos B."/>
            <person name="Baker S."/>
            <person name="Barry K."/>
            <person name="Bills G."/>
            <person name="Bluhm B."/>
            <person name="Cannon C."/>
            <person name="Castanera R."/>
            <person name="Culley D."/>
            <person name="Daum C."/>
            <person name="Ezra D."/>
            <person name="Gonzalez J."/>
            <person name="Henrissat B."/>
            <person name="Kuo A."/>
            <person name="Liang C."/>
            <person name="Lipzen A."/>
            <person name="Lutzoni F."/>
            <person name="Magnuson J."/>
            <person name="Mondo S."/>
            <person name="Nolan M."/>
            <person name="Ohm R."/>
            <person name="Pangilinan J."/>
            <person name="Park H.-J."/>
            <person name="Ramirez L."/>
            <person name="Alfaro M."/>
            <person name="Sun H."/>
            <person name="Tritt A."/>
            <person name="Yoshinaga Y."/>
            <person name="Zwiers L.-H."/>
            <person name="Turgeon B."/>
            <person name="Goodwin S."/>
            <person name="Spatafora J."/>
            <person name="Crous P."/>
            <person name="Grigoriev I."/>
        </authorList>
    </citation>
    <scope>NUCLEOTIDE SEQUENCE</scope>
    <source>
        <strain evidence="1">Tuck. ex Michener</strain>
    </source>
</reference>
<dbReference type="OrthoDB" id="9876299at2759"/>
<evidence type="ECO:0000313" key="1">
    <source>
        <dbReference type="EMBL" id="KAF2232883.1"/>
    </source>
</evidence>
<dbReference type="EMBL" id="ML991811">
    <property type="protein sequence ID" value="KAF2232883.1"/>
    <property type="molecule type" value="Genomic_DNA"/>
</dbReference>